<proteinExistence type="predicted"/>
<dbReference type="RefSeq" id="WP_127035513.1">
    <property type="nucleotide sequence ID" value="NZ_JAABOK010000008.1"/>
</dbReference>
<reference evidence="1" key="1">
    <citation type="submission" date="2020-05" db="EMBL/GenBank/DDBJ databases">
        <title>Chitinophaga laudate sp. nov., isolated from a tropical peat swamp.</title>
        <authorList>
            <person name="Goh C.B.S."/>
            <person name="Lee M.S."/>
            <person name="Parimannan S."/>
            <person name="Pasbakhsh P."/>
            <person name="Yule C.M."/>
            <person name="Rajandas H."/>
            <person name="Loke S."/>
            <person name="Croft L."/>
            <person name="Tan J.B.L."/>
        </authorList>
    </citation>
    <scope>NUCLEOTIDE SEQUENCE</scope>
    <source>
        <strain evidence="1">Mgbs1</strain>
    </source>
</reference>
<gene>
    <name evidence="1" type="ORF">ECE50_002810</name>
</gene>
<name>A0A3S1B428_9BACT</name>
<keyword evidence="2" id="KW-1185">Reference proteome</keyword>
<dbReference type="OrthoDB" id="677125at2"/>
<sequence length="68" mass="7975">MKTVYHIVTGIWQKDKFFICVFVVLMTAFLLSNHYGYRICNCASTEKWEPGGSRNSSTRRGVNHFYHK</sequence>
<evidence type="ECO:0000313" key="2">
    <source>
        <dbReference type="Proteomes" id="UP000281028"/>
    </source>
</evidence>
<protein>
    <submittedName>
        <fullName evidence="1">Uncharacterized protein</fullName>
    </submittedName>
</protein>
<dbReference type="Proteomes" id="UP000281028">
    <property type="component" value="Unassembled WGS sequence"/>
</dbReference>
<dbReference type="EMBL" id="RIAR02000001">
    <property type="protein sequence ID" value="NSL85745.1"/>
    <property type="molecule type" value="Genomic_DNA"/>
</dbReference>
<dbReference type="AlphaFoldDB" id="A0A3S1B428"/>
<evidence type="ECO:0000313" key="1">
    <source>
        <dbReference type="EMBL" id="NSL85745.1"/>
    </source>
</evidence>
<comment type="caution">
    <text evidence="1">The sequence shown here is derived from an EMBL/GenBank/DDBJ whole genome shotgun (WGS) entry which is preliminary data.</text>
</comment>
<organism evidence="1 2">
    <name type="scientific">Chitinophaga solisilvae</name>
    <dbReference type="NCBI Taxonomy" id="1233460"/>
    <lineage>
        <taxon>Bacteria</taxon>
        <taxon>Pseudomonadati</taxon>
        <taxon>Bacteroidota</taxon>
        <taxon>Chitinophagia</taxon>
        <taxon>Chitinophagales</taxon>
        <taxon>Chitinophagaceae</taxon>
        <taxon>Chitinophaga</taxon>
    </lineage>
</organism>
<accession>A0A3S1B428</accession>